<comment type="subcellular location">
    <subcellularLocation>
        <location evidence="5">Cell membrane</location>
        <topology evidence="5">Multi-pass membrane protein</topology>
    </subcellularLocation>
    <subcellularLocation>
        <location evidence="1">Membrane</location>
        <topology evidence="1">Multi-pass membrane protein</topology>
    </subcellularLocation>
</comment>
<dbReference type="InterPro" id="IPR013525">
    <property type="entry name" value="ABC2_TM"/>
</dbReference>
<dbReference type="Pfam" id="PF01061">
    <property type="entry name" value="ABC2_membrane"/>
    <property type="match status" value="1"/>
</dbReference>
<dbReference type="PANTHER" id="PTHR43229">
    <property type="entry name" value="NODULATION PROTEIN J"/>
    <property type="match status" value="1"/>
</dbReference>
<feature type="domain" description="ABC transmembrane type-2" evidence="6">
    <location>
        <begin position="33"/>
        <end position="259"/>
    </location>
</feature>
<dbReference type="PANTHER" id="PTHR43229:SF3">
    <property type="entry name" value="ABC-TYPE MULTIDRUG TRANSPORT SYSTEM, PERMEASE COMPONENT"/>
    <property type="match status" value="1"/>
</dbReference>
<dbReference type="InterPro" id="IPR047817">
    <property type="entry name" value="ABC2_TM_bact-type"/>
</dbReference>
<gene>
    <name evidence="7" type="ORF">BWX42_07155</name>
</gene>
<feature type="transmembrane region" description="Helical" evidence="5">
    <location>
        <begin position="39"/>
        <end position="60"/>
    </location>
</feature>
<dbReference type="PIRSF" id="PIRSF006648">
    <property type="entry name" value="DrrB"/>
    <property type="match status" value="1"/>
</dbReference>
<feature type="transmembrane region" description="Helical" evidence="5">
    <location>
        <begin position="72"/>
        <end position="91"/>
    </location>
</feature>
<evidence type="ECO:0000313" key="7">
    <source>
        <dbReference type="EMBL" id="OOL81500.1"/>
    </source>
</evidence>
<dbReference type="InterPro" id="IPR051784">
    <property type="entry name" value="Nod_factor_ABC_transporter"/>
</dbReference>
<accession>A0A1S8KP73</accession>
<dbReference type="RefSeq" id="WP_077862950.1">
    <property type="nucleotide sequence ID" value="NZ_CP040408.1"/>
</dbReference>
<evidence type="ECO:0000256" key="1">
    <source>
        <dbReference type="ARBA" id="ARBA00004141"/>
    </source>
</evidence>
<feature type="transmembrane region" description="Helical" evidence="5">
    <location>
        <begin position="153"/>
        <end position="172"/>
    </location>
</feature>
<evidence type="ECO:0000259" key="6">
    <source>
        <dbReference type="PROSITE" id="PS51012"/>
    </source>
</evidence>
<proteinExistence type="inferred from homology"/>
<dbReference type="Proteomes" id="UP000190409">
    <property type="component" value="Unassembled WGS sequence"/>
</dbReference>
<dbReference type="PRINTS" id="PR00164">
    <property type="entry name" value="ABC2TRNSPORT"/>
</dbReference>
<evidence type="ECO:0000256" key="3">
    <source>
        <dbReference type="ARBA" id="ARBA00022989"/>
    </source>
</evidence>
<evidence type="ECO:0000256" key="5">
    <source>
        <dbReference type="RuleBase" id="RU361157"/>
    </source>
</evidence>
<comment type="similarity">
    <text evidence="5">Belongs to the ABC-2 integral membrane protein family.</text>
</comment>
<sequence>MKPTHFRQINLLGSKGYVSIVKNEIKAFFAYKGAVLQHLLTPILYFLFIVLGVSSMQSVVPYKGLTLPYSQYALTGILAMMMLTDMSHAIYRVTIDKQYGLLGMKLLSGIRPVYYVIGMSTYSLLSTSLKSAVLLVLAALLGHGFTLIQSLGVYALVMLMSLFWTSIGVMITVKIKDYKTRDNFVSFVVIPVSFAAPTFFAVELAPRMLQLAVQFNPLTHQLQFMRDLLFLEGDFIGILWLVLLSAASIAVASYVINRAQLTLAEHG</sequence>
<feature type="transmembrane region" description="Helical" evidence="5">
    <location>
        <begin position="184"/>
        <end position="202"/>
    </location>
</feature>
<dbReference type="InterPro" id="IPR000412">
    <property type="entry name" value="ABC_2_transport"/>
</dbReference>
<keyword evidence="4 5" id="KW-0472">Membrane</keyword>
<evidence type="ECO:0000313" key="8">
    <source>
        <dbReference type="Proteomes" id="UP000190409"/>
    </source>
</evidence>
<evidence type="ECO:0000256" key="2">
    <source>
        <dbReference type="ARBA" id="ARBA00022692"/>
    </source>
</evidence>
<comment type="caution">
    <text evidence="7">The sequence shown here is derived from an EMBL/GenBank/DDBJ whole genome shotgun (WGS) entry which is preliminary data.</text>
</comment>
<evidence type="ECO:0000256" key="4">
    <source>
        <dbReference type="ARBA" id="ARBA00023136"/>
    </source>
</evidence>
<dbReference type="GO" id="GO:0043190">
    <property type="term" value="C:ATP-binding cassette (ABC) transporter complex"/>
    <property type="evidence" value="ECO:0007669"/>
    <property type="project" value="InterPro"/>
</dbReference>
<dbReference type="EMBL" id="MUYF01000003">
    <property type="protein sequence ID" value="OOL81500.1"/>
    <property type="molecule type" value="Genomic_DNA"/>
</dbReference>
<organism evidence="7 8">
    <name type="scientific">Dolosigranulum pigrum</name>
    <dbReference type="NCBI Taxonomy" id="29394"/>
    <lineage>
        <taxon>Bacteria</taxon>
        <taxon>Bacillati</taxon>
        <taxon>Bacillota</taxon>
        <taxon>Bacilli</taxon>
        <taxon>Lactobacillales</taxon>
        <taxon>Carnobacteriaceae</taxon>
        <taxon>Dolosigranulum</taxon>
    </lineage>
</organism>
<keyword evidence="5" id="KW-1003">Cell membrane</keyword>
<dbReference type="AlphaFoldDB" id="A0A1S8KP73"/>
<dbReference type="PROSITE" id="PS51012">
    <property type="entry name" value="ABC_TM2"/>
    <property type="match status" value="1"/>
</dbReference>
<keyword evidence="2 5" id="KW-0812">Transmembrane</keyword>
<reference evidence="7 8" key="1">
    <citation type="submission" date="2017-01" db="EMBL/GenBank/DDBJ databases">
        <title>Complete Genome Sequence of Dolosigranulum pigrum isolated from a Patient with interstitial lung disease.</title>
        <authorList>
            <person name="Mukhopadhyay R."/>
            <person name="Joaquin J."/>
            <person name="Hogue R."/>
            <person name="Fitzgerald S."/>
            <person name="Jospin G."/>
            <person name="Eisen J.A."/>
            <person name="Chaturvedi V."/>
        </authorList>
    </citation>
    <scope>NUCLEOTIDE SEQUENCE [LARGE SCALE GENOMIC DNA]</scope>
    <source>
        <strain evidence="7 8">15S00348</strain>
    </source>
</reference>
<protein>
    <recommendedName>
        <fullName evidence="5">Transport permease protein</fullName>
    </recommendedName>
</protein>
<name>A0A1S8KP73_9LACT</name>
<feature type="transmembrane region" description="Helical" evidence="5">
    <location>
        <begin position="112"/>
        <end position="141"/>
    </location>
</feature>
<keyword evidence="5" id="KW-0813">Transport</keyword>
<feature type="transmembrane region" description="Helical" evidence="5">
    <location>
        <begin position="235"/>
        <end position="256"/>
    </location>
</feature>
<dbReference type="GO" id="GO:0140359">
    <property type="term" value="F:ABC-type transporter activity"/>
    <property type="evidence" value="ECO:0007669"/>
    <property type="project" value="InterPro"/>
</dbReference>
<keyword evidence="3 5" id="KW-1133">Transmembrane helix</keyword>